<dbReference type="EMBL" id="CAJGYO010000004">
    <property type="protein sequence ID" value="CAD6227058.1"/>
    <property type="molecule type" value="Genomic_DNA"/>
</dbReference>
<accession>A0A811NLT9</accession>
<proteinExistence type="predicted"/>
<evidence type="ECO:0000313" key="2">
    <source>
        <dbReference type="EMBL" id="CAD6227058.1"/>
    </source>
</evidence>
<gene>
    <name evidence="2" type="ORF">NCGR_LOCUS18701</name>
</gene>
<dbReference type="AlphaFoldDB" id="A0A811NLT9"/>
<sequence>MDNTATLGGQEQTLEGDVKEVEVDQNGDEVKEDEDSEITEQARNLKTLNQSQQDILKFQNEKEQLLRQAAARNRSEQTQRTIREAEIQRDRLAREIQGL</sequence>
<name>A0A811NLT9_9POAL</name>
<dbReference type="Proteomes" id="UP000604825">
    <property type="component" value="Unassembled WGS sequence"/>
</dbReference>
<keyword evidence="3" id="KW-1185">Reference proteome</keyword>
<keyword evidence="1" id="KW-0175">Coiled coil</keyword>
<organism evidence="2 3">
    <name type="scientific">Miscanthus lutarioriparius</name>
    <dbReference type="NCBI Taxonomy" id="422564"/>
    <lineage>
        <taxon>Eukaryota</taxon>
        <taxon>Viridiplantae</taxon>
        <taxon>Streptophyta</taxon>
        <taxon>Embryophyta</taxon>
        <taxon>Tracheophyta</taxon>
        <taxon>Spermatophyta</taxon>
        <taxon>Magnoliopsida</taxon>
        <taxon>Liliopsida</taxon>
        <taxon>Poales</taxon>
        <taxon>Poaceae</taxon>
        <taxon>PACMAD clade</taxon>
        <taxon>Panicoideae</taxon>
        <taxon>Andropogonodae</taxon>
        <taxon>Andropogoneae</taxon>
        <taxon>Saccharinae</taxon>
        <taxon>Miscanthus</taxon>
    </lineage>
</organism>
<comment type="caution">
    <text evidence="2">The sequence shown here is derived from an EMBL/GenBank/DDBJ whole genome shotgun (WGS) entry which is preliminary data.</text>
</comment>
<evidence type="ECO:0000256" key="1">
    <source>
        <dbReference type="SAM" id="Coils"/>
    </source>
</evidence>
<evidence type="ECO:0000313" key="3">
    <source>
        <dbReference type="Proteomes" id="UP000604825"/>
    </source>
</evidence>
<protein>
    <submittedName>
        <fullName evidence="2">Uncharacterized protein</fullName>
    </submittedName>
</protein>
<feature type="coiled-coil region" evidence="1">
    <location>
        <begin position="48"/>
        <end position="95"/>
    </location>
</feature>
<reference evidence="2" key="1">
    <citation type="submission" date="2020-10" db="EMBL/GenBank/DDBJ databases">
        <authorList>
            <person name="Han B."/>
            <person name="Lu T."/>
            <person name="Zhao Q."/>
            <person name="Huang X."/>
            <person name="Zhao Y."/>
        </authorList>
    </citation>
    <scope>NUCLEOTIDE SEQUENCE</scope>
</reference>